<reference evidence="2 3" key="1">
    <citation type="submission" date="2018-10" db="EMBL/GenBank/DDBJ databases">
        <title>Butyricimonas faecalis sp. nov., isolated from human faeces and emended description of the genus Butyricimonas.</title>
        <authorList>
            <person name="Le Roy T."/>
            <person name="Van der Smissen P."/>
            <person name="Paquot A."/>
            <person name="Delzenne N."/>
            <person name="Muccioli G."/>
            <person name="Collet J.-F."/>
            <person name="Cani P.D."/>
        </authorList>
    </citation>
    <scope>NUCLEOTIDE SEQUENCE [LARGE SCALE GENOMIC DNA]</scope>
    <source>
        <strain evidence="2 3">H184</strain>
    </source>
</reference>
<feature type="chain" id="PRO_5018651671" description="6-bladed beta-propeller" evidence="1">
    <location>
        <begin position="25"/>
        <end position="377"/>
    </location>
</feature>
<keyword evidence="3" id="KW-1185">Reference proteome</keyword>
<evidence type="ECO:0008006" key="4">
    <source>
        <dbReference type="Google" id="ProtNLM"/>
    </source>
</evidence>
<evidence type="ECO:0000313" key="2">
    <source>
        <dbReference type="EMBL" id="AZS29979.1"/>
    </source>
</evidence>
<evidence type="ECO:0000313" key="3">
    <source>
        <dbReference type="Proteomes" id="UP000270673"/>
    </source>
</evidence>
<dbReference type="Proteomes" id="UP000270673">
    <property type="component" value="Chromosome"/>
</dbReference>
<sequence>MKMKSIIICFCFCCLGSWWHMLSAQEQVRALRPLEQCTLVTDLADRIEEIQVIPIKQRFDAGSLEWMRKKLLIGPGGDLFLMYGREVMCFDAAGKYQFSMQYNRGEECPYHQDACISVDQKKLLFAYGDSEVVFFDLNDGREIERLPMNEPLHLFEEIAPAPDGGFYYYSVSAPCSNNFERGHFLVTRFDRNGKKVESSIPQVGFTVNIFLVSQAVGNTYLIRTQGGDNACYRVNAKGELEKAYTFDLGERGIPDDFGKDKEDLMLPDYMRADYYKMPIYLCESGKFFYFTCCGPQAVAYNFLYARGKDSGIYWKADPNLEIHFLSADEDYFYALIEPVPEEVVRETQDPLLRQIFKQFALSLGEKTSARLVKVKFK</sequence>
<dbReference type="InterPro" id="IPR011044">
    <property type="entry name" value="Quino_amine_DH_bsu"/>
</dbReference>
<feature type="signal peptide" evidence="1">
    <location>
        <begin position="1"/>
        <end position="24"/>
    </location>
</feature>
<dbReference type="AlphaFoldDB" id="A0A3Q9IR97"/>
<dbReference type="RefSeq" id="WP_106480698.1">
    <property type="nucleotide sequence ID" value="NZ_CP032819.1"/>
</dbReference>
<dbReference type="KEGG" id="buy:D8S85_10765"/>
<gene>
    <name evidence="2" type="ORF">D8S85_10765</name>
</gene>
<evidence type="ECO:0000256" key="1">
    <source>
        <dbReference type="SAM" id="SignalP"/>
    </source>
</evidence>
<organism evidence="2 3">
    <name type="scientific">Butyricimonas faecalis</name>
    <dbReference type="NCBI Taxonomy" id="2093856"/>
    <lineage>
        <taxon>Bacteria</taxon>
        <taxon>Pseudomonadati</taxon>
        <taxon>Bacteroidota</taxon>
        <taxon>Bacteroidia</taxon>
        <taxon>Bacteroidales</taxon>
        <taxon>Odoribacteraceae</taxon>
        <taxon>Butyricimonas</taxon>
    </lineage>
</organism>
<keyword evidence="1" id="KW-0732">Signal</keyword>
<dbReference type="OrthoDB" id="1007244at2"/>
<name>A0A3Q9IR97_9BACT</name>
<dbReference type="SUPFAM" id="SSF50969">
    <property type="entry name" value="YVTN repeat-like/Quinoprotein amine dehydrogenase"/>
    <property type="match status" value="1"/>
</dbReference>
<dbReference type="EMBL" id="CP032819">
    <property type="protein sequence ID" value="AZS29979.1"/>
    <property type="molecule type" value="Genomic_DNA"/>
</dbReference>
<proteinExistence type="predicted"/>
<accession>A0A3Q9IR97</accession>
<protein>
    <recommendedName>
        <fullName evidence="4">6-bladed beta-propeller</fullName>
    </recommendedName>
</protein>